<dbReference type="KEGG" id="psoj:PHYSODRAFT_322512"/>
<comment type="subcellular location">
    <subcellularLocation>
        <location evidence="1">Host cell</location>
    </subcellularLocation>
    <subcellularLocation>
        <location evidence="2">Secreted</location>
    </subcellularLocation>
</comment>
<dbReference type="EMBL" id="JH159151">
    <property type="protein sequence ID" value="EGZ28890.1"/>
    <property type="molecule type" value="Genomic_DNA"/>
</dbReference>
<dbReference type="Proteomes" id="UP000002640">
    <property type="component" value="Unassembled WGS sequence"/>
</dbReference>
<evidence type="ECO:0000313" key="6">
    <source>
        <dbReference type="EMBL" id="EGZ28890.1"/>
    </source>
</evidence>
<sequence>MVLLICAIIGEVSTLSIVIDKSVTMNLLKNAIKAKIEDIDVPARSLQLFLAKKNGAWLESDTEDISSSRAMLDSKKR</sequence>
<dbReference type="Pfam" id="PF20147">
    <property type="entry name" value="Crinkler"/>
    <property type="match status" value="1"/>
</dbReference>
<reference evidence="6" key="2">
    <citation type="submission" date="2011-09" db="EMBL/GenBank/DDBJ databases">
        <authorList>
            <consortium name="US DOE Joint Genome Institute (JGI-PGF)"/>
            <person name="Aerts A."/>
            <person name="Grimwood J."/>
            <person name="Schmutz J."/>
            <person name="Lucas S."/>
            <person name="Hammon N."/>
            <person name="Glavina del Rio T."/>
            <person name="Dalin E."/>
            <person name="Tice H."/>
            <person name="Pitluck S."/>
            <person name="Dehal P."/>
            <person name="Chapman J."/>
            <person name="Putman N.H."/>
            <person name="Salamov A.A."/>
            <person name="Terry A."/>
            <person name="Rokhsar D.S."/>
            <person name="Boore J.L."/>
            <person name="Tripathy S."/>
            <person name="Tyler B.M."/>
            <person name="Grigoriev I.V."/>
        </authorList>
    </citation>
    <scope>NUCLEOTIDE SEQUENCE</scope>
    <source>
        <strain evidence="6">P6497</strain>
    </source>
</reference>
<organism evidence="7">
    <name type="scientific">Phytophthora sojae (strain P6497)</name>
    <name type="common">Soybean stem and root rot agent</name>
    <name type="synonym">Phytophthora megasperma f. sp. glycines</name>
    <dbReference type="NCBI Taxonomy" id="1094619"/>
    <lineage>
        <taxon>Eukaryota</taxon>
        <taxon>Sar</taxon>
        <taxon>Stramenopiles</taxon>
        <taxon>Oomycota</taxon>
        <taxon>Peronosporomycetes</taxon>
        <taxon>Peronosporales</taxon>
        <taxon>Peronosporaceae</taxon>
        <taxon>Phytophthora</taxon>
    </lineage>
</organism>
<evidence type="ECO:0000256" key="1">
    <source>
        <dbReference type="ARBA" id="ARBA00004340"/>
    </source>
</evidence>
<dbReference type="InParanoid" id="G4YML5"/>
<gene>
    <name evidence="6" type="ORF">PHYSODRAFT_322512</name>
    <name evidence="5" type="ORF">PHYSODRAFT_341867</name>
</gene>
<evidence type="ECO:0000256" key="3">
    <source>
        <dbReference type="ARBA" id="ARBA00022525"/>
    </source>
</evidence>
<accession>G4YML5</accession>
<dbReference type="AlphaFoldDB" id="G4YML5"/>
<dbReference type="KEGG" id="psoj:PHYSODRAFT_341867"/>
<feature type="domain" description="Crinkler effector protein N-terminal" evidence="4">
    <location>
        <begin position="4"/>
        <end position="67"/>
    </location>
</feature>
<dbReference type="GeneID" id="20648167"/>
<dbReference type="RefSeq" id="XP_009538512.1">
    <property type="nucleotide sequence ID" value="XM_009540217.1"/>
</dbReference>
<evidence type="ECO:0000259" key="4">
    <source>
        <dbReference type="Pfam" id="PF20147"/>
    </source>
</evidence>
<proteinExistence type="predicted"/>
<name>G4YML5_PHYSP</name>
<keyword evidence="7" id="KW-1185">Reference proteome</keyword>
<evidence type="ECO:0000313" key="5">
    <source>
        <dbReference type="EMBL" id="EGZ05651.1"/>
    </source>
</evidence>
<protein>
    <recommendedName>
        <fullName evidence="4">Crinkler effector protein N-terminal domain-containing protein</fullName>
    </recommendedName>
</protein>
<dbReference type="SMR" id="G4YML5"/>
<reference evidence="6 7" key="1">
    <citation type="journal article" date="2006" name="Science">
        <title>Phytophthora genome sequences uncover evolutionary origins and mechanisms of pathogenesis.</title>
        <authorList>
            <person name="Tyler B.M."/>
            <person name="Tripathy S."/>
            <person name="Zhang X."/>
            <person name="Dehal P."/>
            <person name="Jiang R.H."/>
            <person name="Aerts A."/>
            <person name="Arredondo F.D."/>
            <person name="Baxter L."/>
            <person name="Bensasson D."/>
            <person name="Beynon J.L."/>
            <person name="Chapman J."/>
            <person name="Damasceno C.M."/>
            <person name="Dorrance A.E."/>
            <person name="Dou D."/>
            <person name="Dickerman A.W."/>
            <person name="Dubchak I.L."/>
            <person name="Garbelotto M."/>
            <person name="Gijzen M."/>
            <person name="Gordon S.G."/>
            <person name="Govers F."/>
            <person name="Grunwald N.J."/>
            <person name="Huang W."/>
            <person name="Ivors K.L."/>
            <person name="Jones R.W."/>
            <person name="Kamoun S."/>
            <person name="Krampis K."/>
            <person name="Lamour K.H."/>
            <person name="Lee M.K."/>
            <person name="McDonald W.H."/>
            <person name="Medina M."/>
            <person name="Meijer H.J."/>
            <person name="Nordberg E.K."/>
            <person name="Maclean D.J."/>
            <person name="Ospina-Giraldo M.D."/>
            <person name="Morris P.F."/>
            <person name="Phuntumart V."/>
            <person name="Putnam N.H."/>
            <person name="Rash S."/>
            <person name="Rose J.K."/>
            <person name="Sakihama Y."/>
            <person name="Salamov A.A."/>
            <person name="Savidor A."/>
            <person name="Scheuring C.F."/>
            <person name="Smith B.M."/>
            <person name="Sobral B.W."/>
            <person name="Terry A."/>
            <person name="Torto-Alalibo T.A."/>
            <person name="Win J."/>
            <person name="Xu Z."/>
            <person name="Zhang H."/>
            <person name="Grigoriev I.V."/>
            <person name="Rokhsar D.S."/>
            <person name="Boore J.L."/>
        </authorList>
    </citation>
    <scope>NUCLEOTIDE SEQUENCE [LARGE SCALE GENOMIC DNA]</scope>
    <source>
        <strain evidence="6 7">P6497</strain>
    </source>
</reference>
<dbReference type="GO" id="GO:0005576">
    <property type="term" value="C:extracellular region"/>
    <property type="evidence" value="ECO:0007669"/>
    <property type="project" value="UniProtKB-SubCell"/>
</dbReference>
<dbReference type="RefSeq" id="XP_009516165.1">
    <property type="nucleotide sequence ID" value="XM_009517870.1"/>
</dbReference>
<dbReference type="InterPro" id="IPR045379">
    <property type="entry name" value="Crinkler_N"/>
</dbReference>
<evidence type="ECO:0000313" key="7">
    <source>
        <dbReference type="Proteomes" id="UP000002640"/>
    </source>
</evidence>
<keyword evidence="3" id="KW-0964">Secreted</keyword>
<evidence type="ECO:0000256" key="2">
    <source>
        <dbReference type="ARBA" id="ARBA00004613"/>
    </source>
</evidence>
<dbReference type="GO" id="GO:0043657">
    <property type="term" value="C:host cell"/>
    <property type="evidence" value="ECO:0007669"/>
    <property type="project" value="UniProtKB-SubCell"/>
</dbReference>
<dbReference type="GeneID" id="20644802"/>
<dbReference type="EMBL" id="JH159165">
    <property type="protein sequence ID" value="EGZ05651.1"/>
    <property type="molecule type" value="Genomic_DNA"/>
</dbReference>